<evidence type="ECO:0000256" key="4">
    <source>
        <dbReference type="ARBA" id="ARBA00022692"/>
    </source>
</evidence>
<dbReference type="Proteomes" id="UP000599688">
    <property type="component" value="Unassembled WGS sequence"/>
</dbReference>
<keyword evidence="13" id="KW-1185">Reference proteome</keyword>
<keyword evidence="5 10" id="KW-1133">Transmembrane helix</keyword>
<dbReference type="InterPro" id="IPR023408">
    <property type="entry name" value="MscS_beta-dom_sf"/>
</dbReference>
<reference evidence="12 13" key="1">
    <citation type="journal article" date="2014" name="Int. J. Syst. Evol. Microbiol.">
        <title>Complete genome sequence of Corynebacterium casei LMG S-19264T (=DSM 44701T), isolated from a smear-ripened cheese.</title>
        <authorList>
            <consortium name="US DOE Joint Genome Institute (JGI-PGF)"/>
            <person name="Walter F."/>
            <person name="Albersmeier A."/>
            <person name="Kalinowski J."/>
            <person name="Ruckert C."/>
        </authorList>
    </citation>
    <scope>NUCLEOTIDE SEQUENCE [LARGE SCALE GENOMIC DNA]</scope>
    <source>
        <strain evidence="12 13">CGMCC 1.12925</strain>
    </source>
</reference>
<evidence type="ECO:0000313" key="12">
    <source>
        <dbReference type="EMBL" id="GGE06626.1"/>
    </source>
</evidence>
<dbReference type="SUPFAM" id="SSF50182">
    <property type="entry name" value="Sm-like ribonucleoproteins"/>
    <property type="match status" value="1"/>
</dbReference>
<evidence type="ECO:0000256" key="6">
    <source>
        <dbReference type="ARBA" id="ARBA00023016"/>
    </source>
</evidence>
<evidence type="ECO:0000256" key="5">
    <source>
        <dbReference type="ARBA" id="ARBA00022989"/>
    </source>
</evidence>
<evidence type="ECO:0000256" key="9">
    <source>
        <dbReference type="ARBA" id="ARBA00093659"/>
    </source>
</evidence>
<gene>
    <name evidence="12" type="primary">mscS2</name>
    <name evidence="12" type="ORF">GCM10010831_05170</name>
</gene>
<accession>A0A917E7G1</accession>
<dbReference type="GO" id="GO:0071470">
    <property type="term" value="P:cellular response to osmotic stress"/>
    <property type="evidence" value="ECO:0007669"/>
    <property type="project" value="InterPro"/>
</dbReference>
<evidence type="ECO:0000259" key="11">
    <source>
        <dbReference type="Pfam" id="PF00924"/>
    </source>
</evidence>
<dbReference type="Pfam" id="PF00924">
    <property type="entry name" value="MS_channel_2nd"/>
    <property type="match status" value="1"/>
</dbReference>
<feature type="transmembrane region" description="Helical" evidence="10">
    <location>
        <begin position="24"/>
        <end position="45"/>
    </location>
</feature>
<evidence type="ECO:0000313" key="13">
    <source>
        <dbReference type="Proteomes" id="UP000599688"/>
    </source>
</evidence>
<name>A0A917E7G1_9FLAO</name>
<keyword evidence="3" id="KW-0997">Cell inner membrane</keyword>
<evidence type="ECO:0000256" key="2">
    <source>
        <dbReference type="ARBA" id="ARBA00022475"/>
    </source>
</evidence>
<dbReference type="InterPro" id="IPR010920">
    <property type="entry name" value="LSM_dom_sf"/>
</dbReference>
<evidence type="ECO:0000256" key="3">
    <source>
        <dbReference type="ARBA" id="ARBA00022519"/>
    </source>
</evidence>
<dbReference type="InterPro" id="IPR030192">
    <property type="entry name" value="YbdG"/>
</dbReference>
<dbReference type="Gene3D" id="2.30.30.60">
    <property type="match status" value="1"/>
</dbReference>
<evidence type="ECO:0000256" key="7">
    <source>
        <dbReference type="ARBA" id="ARBA00023136"/>
    </source>
</evidence>
<protein>
    <recommendedName>
        <fullName evidence="8">Mechanosensing system component YbdG</fullName>
    </recommendedName>
    <alternativeName>
        <fullName evidence="9">Mechanosensitive channel homolog YbdG</fullName>
    </alternativeName>
</protein>
<dbReference type="InterPro" id="IPR006685">
    <property type="entry name" value="MscS_channel_2nd"/>
</dbReference>
<evidence type="ECO:0000256" key="1">
    <source>
        <dbReference type="ARBA" id="ARBA00004429"/>
    </source>
</evidence>
<dbReference type="AlphaFoldDB" id="A0A917E7G1"/>
<keyword evidence="6" id="KW-0346">Stress response</keyword>
<proteinExistence type="predicted"/>
<feature type="transmembrane region" description="Helical" evidence="10">
    <location>
        <begin position="110"/>
        <end position="127"/>
    </location>
</feature>
<dbReference type="PANTHER" id="PTHR30414">
    <property type="entry name" value="MINICONDUCTANCE MECHANOSENSITIVE CHANNEL YBDG"/>
    <property type="match status" value="1"/>
</dbReference>
<feature type="transmembrane region" description="Helical" evidence="10">
    <location>
        <begin position="148"/>
        <end position="168"/>
    </location>
</feature>
<organism evidence="12 13">
    <name type="scientific">Psychroflexus salis</name>
    <dbReference type="NCBI Taxonomy" id="1526574"/>
    <lineage>
        <taxon>Bacteria</taxon>
        <taxon>Pseudomonadati</taxon>
        <taxon>Bacteroidota</taxon>
        <taxon>Flavobacteriia</taxon>
        <taxon>Flavobacteriales</taxon>
        <taxon>Flavobacteriaceae</taxon>
        <taxon>Psychroflexus</taxon>
    </lineage>
</organism>
<feature type="transmembrane region" description="Helical" evidence="10">
    <location>
        <begin position="77"/>
        <end position="98"/>
    </location>
</feature>
<keyword evidence="2" id="KW-1003">Cell membrane</keyword>
<feature type="domain" description="Mechanosensitive ion channel MscS" evidence="11">
    <location>
        <begin position="193"/>
        <end position="261"/>
    </location>
</feature>
<feature type="transmembrane region" description="Helical" evidence="10">
    <location>
        <begin position="174"/>
        <end position="191"/>
    </location>
</feature>
<keyword evidence="7 10" id="KW-0472">Membrane</keyword>
<dbReference type="GO" id="GO:0005886">
    <property type="term" value="C:plasma membrane"/>
    <property type="evidence" value="ECO:0007669"/>
    <property type="project" value="UniProtKB-SubCell"/>
</dbReference>
<sequence>MSSKPITRYFYRIFTEDLGLNESLAQYLNLLINLVFTFLLAYIIYKVLRVFGERVVNKIAAKSKTHFDDYLVKNKTFLHISNLITINFISVLTPSILVDFSEAEIYAEKLVSLLSVVFIIALLRSILLTFKDFLKTMKAFKDKPVESYIQVFMIVVWLIGIVVIFSIITDRSLTKLFTGLGALSAVLLLVFKDTILGFVASIQVSVNDTVRIGDWISMEKYGADGDVFEINLASVKVRNFDNTITTIPTYYLISDSFKNWRGMSQSGGRRIKRAVLIKAESIQFLNKNEIEEFKKIQLITNYVGQRSSEINEHNNRIKADKSVLINGRNLTNFGMFRKYVDEYLKQHPAINKDMMVMSRQLAPSPEGVPLEIYAFSKDKIWKNYEHIMADIFDHILAAVPYFKLEVFEYPTGKDFSKDFKTKLKEINS</sequence>
<dbReference type="FunFam" id="2.30.30.60:FF:000002">
    <property type="entry name" value="Mechanosensitive ion channel family protein"/>
    <property type="match status" value="1"/>
</dbReference>
<dbReference type="RefSeq" id="WP_188405212.1">
    <property type="nucleotide sequence ID" value="NZ_BMGL01000003.1"/>
</dbReference>
<comment type="caution">
    <text evidence="12">The sequence shown here is derived from an EMBL/GenBank/DDBJ whole genome shotgun (WGS) entry which is preliminary data.</text>
</comment>
<dbReference type="GO" id="GO:0008381">
    <property type="term" value="F:mechanosensitive monoatomic ion channel activity"/>
    <property type="evidence" value="ECO:0007669"/>
    <property type="project" value="InterPro"/>
</dbReference>
<evidence type="ECO:0000256" key="10">
    <source>
        <dbReference type="SAM" id="Phobius"/>
    </source>
</evidence>
<comment type="subcellular location">
    <subcellularLocation>
        <location evidence="1">Cell inner membrane</location>
        <topology evidence="1">Multi-pass membrane protein</topology>
    </subcellularLocation>
</comment>
<keyword evidence="4 10" id="KW-0812">Transmembrane</keyword>
<evidence type="ECO:0000256" key="8">
    <source>
        <dbReference type="ARBA" id="ARBA00093630"/>
    </source>
</evidence>
<dbReference type="EMBL" id="BMGL01000003">
    <property type="protein sequence ID" value="GGE06626.1"/>
    <property type="molecule type" value="Genomic_DNA"/>
</dbReference>
<dbReference type="PANTHER" id="PTHR30414:SF0">
    <property type="entry name" value="MINICONDUCTANCE MECHANOSENSITIVE CHANNEL YBDG"/>
    <property type="match status" value="1"/>
</dbReference>